<feature type="compositionally biased region" description="Basic and acidic residues" evidence="1">
    <location>
        <begin position="32"/>
        <end position="41"/>
    </location>
</feature>
<dbReference type="InterPro" id="IPR025558">
    <property type="entry name" value="DUF4283"/>
</dbReference>
<dbReference type="Pfam" id="PF13966">
    <property type="entry name" value="zf-RVT"/>
    <property type="match status" value="1"/>
</dbReference>
<dbReference type="InterPro" id="IPR036691">
    <property type="entry name" value="Endo/exonu/phosph_ase_sf"/>
</dbReference>
<feature type="region of interest" description="Disordered" evidence="1">
    <location>
        <begin position="32"/>
        <end position="76"/>
    </location>
</feature>
<dbReference type="PANTHER" id="PTHR33116:SF70">
    <property type="entry name" value="NON-LTR RETROELEMENT REVERSE TRANSCRIPTASE-LIKE PROTEIN"/>
    <property type="match status" value="1"/>
</dbReference>
<sequence>MSVRKKLSFFEKLSPAVPASIEESDLLDRSIKKIKDTHSSENDGPELLMQDKHSAKEERSGAQKAVEQNPQESMMEEDVLPGASYRDKLIVVDNSSVISFATKPKYMEEDSDVDEDPEDDTPIVLLSKAEKRRIREPWMNAIIIKAFHHRSLGYNYVFPRVKAQWKPVGKWDFIDLGLDFFLVRFQDNEDLNKVIQGGPWFIGPYFLTMRRWELDFDPEEALRSTTTTAVWAQLPQLFADHYDPITLQKIGNKIGPLLRVDAHTEHHTRGRIGHRNNQCPNEKLRSPSINEATTSPLEAIMGTFKADCSQSKAVTVINPKPVLNTYTKMDPKVGQWIVKDQKIPNLHYHLLRNPSVLMELCPFLSEHPRTQVFLVKEQMAVRMETALEWILDCVSPRGSRWTMEKLFAAWRAPILTDMEVNLPEIVQRIPEPVEEPNQVDLLKILNLESPEEEKDGKNPPFHQSALVIDDAIGEGLRSLSASLSFSNGEVPNLAQPLPTAGNEPMVSPIGPGTTTPRRLDYEDHFMELPGCSKIQLPFSSQLIRERLDRAWANPDWKLIFPESAVFHLPRTHSDHCPILLDLNPIQSRHGSRPFRLEKFWVDHPEFQLLVQQIWSDYNSNTSNCLQQTMQKARVWSIAAFGNIFKEKKKLLDLWFMKSRANWLVDGDRNTKYFHCSTIKHKSRNRIYGLKNQHGEWVYDGNSIASIALEYFNTLFTTSQSYSYFDSYANIGCDAPHSFDLSSISGTPSEREVLDAINSMKPYKVPGPDEWSKCLLVLIPKVNSPESIQQFRPISLCNTASRIISKILVHRIKPWMDKIISPCQASFIPGRQGIDNVLILQEFVYSFNKKRGRIGDMVCKLDLEKAYDILEWSFIHETLIFFKFLPDIIRLIMSSITSASISVLINGDKTDSFTPTCGIRQGDPLSPYIFILCMEHLLIKITSEMDKGNWKGSKAGRRGPLFSHLFFADDIIFLGKATMTNGVLLKNILDFFCSRSGQKINVQKSKILFSKNVDQASRNSICSILRYNQTENLGKYLGIPVSAYKLNKRHCQFIVDKVRTKLAGWKTKFLSMAGHTTLAKSVLAAVPNYYMQTTYLPTSIHNELDRISRNFIWGADAEQKKIHLVCWDKVTQPKGAGGLGIKSAKEANIVAMTKLNWRLHKDKDKLWTTLFRNKYSFTDPHYSYSFSGSPTWKAIGKGHSLFCKGIKWIPRDGKNISFWKDYWVGNSPLFSILFGPHQSNYSSITVADYFHAGPDGPKLIGYQLPEEITISITSIPLSIYQSRDDTFAWKDSSKGKFSASSAYAICKNIPHEAVKKYNWIWRSPTIPKIQYFLWLLSHQRLKCFDLLFKLGINTTAMCPRCQHQHETIEHILRSCPLSQAILSNLLPDIFSPQQQMLNFVDWL</sequence>
<feature type="domain" description="Reverse transcriptase" evidence="2">
    <location>
        <begin position="759"/>
        <end position="1040"/>
    </location>
</feature>
<evidence type="ECO:0000313" key="3">
    <source>
        <dbReference type="EMBL" id="GKV50604.1"/>
    </source>
</evidence>
<dbReference type="Pfam" id="PF00078">
    <property type="entry name" value="RVT_1"/>
    <property type="match status" value="1"/>
</dbReference>
<dbReference type="SUPFAM" id="SSF56219">
    <property type="entry name" value="DNase I-like"/>
    <property type="match status" value="1"/>
</dbReference>
<accession>A0AAV5MNN2</accession>
<dbReference type="InterPro" id="IPR000477">
    <property type="entry name" value="RT_dom"/>
</dbReference>
<dbReference type="PANTHER" id="PTHR33116">
    <property type="entry name" value="REVERSE TRANSCRIPTASE ZINC-BINDING DOMAIN-CONTAINING PROTEIN-RELATED-RELATED"/>
    <property type="match status" value="1"/>
</dbReference>
<reference evidence="3 4" key="1">
    <citation type="journal article" date="2021" name="Commun. Biol.">
        <title>The genome of Shorea leprosula (Dipterocarpaceae) highlights the ecological relevance of drought in aseasonal tropical rainforests.</title>
        <authorList>
            <person name="Ng K.K.S."/>
            <person name="Kobayashi M.J."/>
            <person name="Fawcett J.A."/>
            <person name="Hatakeyama M."/>
            <person name="Paape T."/>
            <person name="Ng C.H."/>
            <person name="Ang C.C."/>
            <person name="Tnah L.H."/>
            <person name="Lee C.T."/>
            <person name="Nishiyama T."/>
            <person name="Sese J."/>
            <person name="O'Brien M.J."/>
            <person name="Copetti D."/>
            <person name="Mohd Noor M.I."/>
            <person name="Ong R.C."/>
            <person name="Putra M."/>
            <person name="Sireger I.Z."/>
            <person name="Indrioko S."/>
            <person name="Kosugi Y."/>
            <person name="Izuno A."/>
            <person name="Isagi Y."/>
            <person name="Lee S.L."/>
            <person name="Shimizu K.K."/>
        </authorList>
    </citation>
    <scope>NUCLEOTIDE SEQUENCE [LARGE SCALE GENOMIC DNA]</scope>
    <source>
        <strain evidence="3">214</strain>
    </source>
</reference>
<dbReference type="InterPro" id="IPR043502">
    <property type="entry name" value="DNA/RNA_pol_sf"/>
</dbReference>
<evidence type="ECO:0000313" key="4">
    <source>
        <dbReference type="Proteomes" id="UP001054252"/>
    </source>
</evidence>
<dbReference type="SUPFAM" id="SSF56672">
    <property type="entry name" value="DNA/RNA polymerases"/>
    <property type="match status" value="1"/>
</dbReference>
<feature type="region of interest" description="Disordered" evidence="1">
    <location>
        <begin position="265"/>
        <end position="288"/>
    </location>
</feature>
<evidence type="ECO:0000259" key="2">
    <source>
        <dbReference type="PROSITE" id="PS50878"/>
    </source>
</evidence>
<comment type="caution">
    <text evidence="3">The sequence shown here is derived from an EMBL/GenBank/DDBJ whole genome shotgun (WGS) entry which is preliminary data.</text>
</comment>
<keyword evidence="4" id="KW-1185">Reference proteome</keyword>
<feature type="compositionally biased region" description="Basic and acidic residues" evidence="1">
    <location>
        <begin position="49"/>
        <end position="61"/>
    </location>
</feature>
<dbReference type="Pfam" id="PF14111">
    <property type="entry name" value="DUF4283"/>
    <property type="match status" value="1"/>
</dbReference>
<dbReference type="Proteomes" id="UP001054252">
    <property type="component" value="Unassembled WGS sequence"/>
</dbReference>
<dbReference type="CDD" id="cd01650">
    <property type="entry name" value="RT_nLTR_like"/>
    <property type="match status" value="1"/>
</dbReference>
<protein>
    <recommendedName>
        <fullName evidence="2">Reverse transcriptase domain-containing protein</fullName>
    </recommendedName>
</protein>
<dbReference type="EMBL" id="BPVZ01000381">
    <property type="protein sequence ID" value="GKV50604.1"/>
    <property type="molecule type" value="Genomic_DNA"/>
</dbReference>
<organism evidence="3 4">
    <name type="scientific">Rubroshorea leprosula</name>
    <dbReference type="NCBI Taxonomy" id="152421"/>
    <lineage>
        <taxon>Eukaryota</taxon>
        <taxon>Viridiplantae</taxon>
        <taxon>Streptophyta</taxon>
        <taxon>Embryophyta</taxon>
        <taxon>Tracheophyta</taxon>
        <taxon>Spermatophyta</taxon>
        <taxon>Magnoliopsida</taxon>
        <taxon>eudicotyledons</taxon>
        <taxon>Gunneridae</taxon>
        <taxon>Pentapetalae</taxon>
        <taxon>rosids</taxon>
        <taxon>malvids</taxon>
        <taxon>Malvales</taxon>
        <taxon>Dipterocarpaceae</taxon>
        <taxon>Rubroshorea</taxon>
    </lineage>
</organism>
<dbReference type="PROSITE" id="PS50878">
    <property type="entry name" value="RT_POL"/>
    <property type="match status" value="1"/>
</dbReference>
<dbReference type="InterPro" id="IPR026960">
    <property type="entry name" value="RVT-Znf"/>
</dbReference>
<gene>
    <name evidence="3" type="ORF">SLEP1_g57307</name>
</gene>
<name>A0AAV5MNN2_9ROSI</name>
<evidence type="ECO:0000256" key="1">
    <source>
        <dbReference type="SAM" id="MobiDB-lite"/>
    </source>
</evidence>
<proteinExistence type="predicted"/>